<name>A0ABR7D4A4_9BACT</name>
<proteinExistence type="predicted"/>
<dbReference type="Pfam" id="PF16407">
    <property type="entry name" value="PKD_2"/>
    <property type="match status" value="1"/>
</dbReference>
<dbReference type="RefSeq" id="WP_186976992.1">
    <property type="nucleotide sequence ID" value="NZ_JACOOH010000006.1"/>
</dbReference>
<protein>
    <recommendedName>
        <fullName evidence="3">PKD-like family protein</fullName>
    </recommendedName>
</protein>
<organism evidence="1 2">
    <name type="scientific">Butyricimonas hominis</name>
    <dbReference type="NCBI Taxonomy" id="2763032"/>
    <lineage>
        <taxon>Bacteria</taxon>
        <taxon>Pseudomonadati</taxon>
        <taxon>Bacteroidota</taxon>
        <taxon>Bacteroidia</taxon>
        <taxon>Bacteroidales</taxon>
        <taxon>Odoribacteraceae</taxon>
        <taxon>Butyricimonas</taxon>
    </lineage>
</organism>
<reference evidence="1 2" key="1">
    <citation type="submission" date="2020-08" db="EMBL/GenBank/DDBJ databases">
        <title>Genome public.</title>
        <authorList>
            <person name="Liu C."/>
            <person name="Sun Q."/>
        </authorList>
    </citation>
    <scope>NUCLEOTIDE SEQUENCE [LARGE SCALE GENOMIC DNA]</scope>
    <source>
        <strain evidence="1 2">NSJ-56</strain>
    </source>
</reference>
<dbReference type="EMBL" id="JACOOH010000006">
    <property type="protein sequence ID" value="MBC5622345.1"/>
    <property type="molecule type" value="Genomic_DNA"/>
</dbReference>
<comment type="caution">
    <text evidence="1">The sequence shown here is derived from an EMBL/GenBank/DDBJ whole genome shotgun (WGS) entry which is preliminary data.</text>
</comment>
<accession>A0ABR7D4A4</accession>
<evidence type="ECO:0000313" key="2">
    <source>
        <dbReference type="Proteomes" id="UP000646484"/>
    </source>
</evidence>
<dbReference type="Proteomes" id="UP000646484">
    <property type="component" value="Unassembled WGS sequence"/>
</dbReference>
<sequence>MKLIYAYLIIFLAFISCYDDKGNYDYTSLNSVTIEPFSFGSISYGDTLQYSPELTFSGDTTSSNFDFEWTLFGTKKFKSRDLFYITDTIGSGIIILHITDKKTGAIYSQHTILTTKSPYETDGFVILSRGAGNESILSYLRQSYNSNYNATETNYYTYKDFYNVYEEINKESLGQEPVRIMQHFHESDYNHNSETGSFWILQGGNNSLDVSGISFEKDVLLKDQFLDGVPAGFEPFDIVDMTWSTFVIGKDGKMYSRKKNSEFLFNSGYFLSEPVTFEENGTTHEVNGLGVIHHRYTAGSYTLLYEKNLHRFLLIMDSDQQVAGKVTAPFVPHDAYESSDVARIDNLGDMKMIHCGAYKWDNYPDAIRFHAILQDPEGIFYSYDFGLNSTKYGDEPAISTIKQQVLPEATQQVLSNIIGNGKNIFNTGYTDASAWGIKQLLGYVLITHNNELWLLNRTTGTIILYDTFEADITSIDTEIYNAWVAGIGLANGKFYVEEVSAPAYTNEVPHRMFSFEKKFGEEIISVRFKNGSTWM</sequence>
<evidence type="ECO:0008006" key="3">
    <source>
        <dbReference type="Google" id="ProtNLM"/>
    </source>
</evidence>
<dbReference type="PROSITE" id="PS51257">
    <property type="entry name" value="PROKAR_LIPOPROTEIN"/>
    <property type="match status" value="1"/>
</dbReference>
<keyword evidence="2" id="KW-1185">Reference proteome</keyword>
<dbReference type="InterPro" id="IPR032183">
    <property type="entry name" value="PKD-like"/>
</dbReference>
<gene>
    <name evidence="1" type="ORF">H8S64_14690</name>
</gene>
<evidence type="ECO:0000313" key="1">
    <source>
        <dbReference type="EMBL" id="MBC5622345.1"/>
    </source>
</evidence>